<dbReference type="GO" id="GO:0006270">
    <property type="term" value="P:DNA replication initiation"/>
    <property type="evidence" value="ECO:0007669"/>
    <property type="project" value="TreeGrafter"/>
</dbReference>
<proteinExistence type="inferred from homology"/>
<evidence type="ECO:0000256" key="5">
    <source>
        <dbReference type="ARBA" id="ARBA00022515"/>
    </source>
</evidence>
<evidence type="ECO:0000256" key="1">
    <source>
        <dbReference type="ARBA" id="ARBA00001966"/>
    </source>
</evidence>
<dbReference type="FunFam" id="1.20.930.80:FF:000001">
    <property type="entry name" value="DNA primase large subunit"/>
    <property type="match status" value="1"/>
</dbReference>
<evidence type="ECO:0000313" key="14">
    <source>
        <dbReference type="EMBL" id="CAK6951630.1"/>
    </source>
</evidence>
<dbReference type="InterPro" id="IPR058560">
    <property type="entry name" value="DNA_primase_C"/>
</dbReference>
<evidence type="ECO:0000256" key="2">
    <source>
        <dbReference type="ARBA" id="ARBA00010564"/>
    </source>
</evidence>
<dbReference type="GO" id="GO:0003677">
    <property type="term" value="F:DNA binding"/>
    <property type="evidence" value="ECO:0007669"/>
    <property type="project" value="UniProtKB-KW"/>
</dbReference>
<keyword evidence="10" id="KW-0238">DNA-binding</keyword>
<comment type="caution">
    <text evidence="14">The sequence shown here is derived from an EMBL/GenBank/DDBJ whole genome shotgun (WGS) entry which is preliminary data.</text>
</comment>
<evidence type="ECO:0000256" key="11">
    <source>
        <dbReference type="ARBA" id="ARBA00061902"/>
    </source>
</evidence>
<comment type="subunit">
    <text evidence="11">Heterodimer of a catalytic subunit PRIM1 and a regulatory subunit PRIM2, also known as the DNA primase complex. Interacts via (C-terminus) with PRIM1. Component of the alpha DNA polymerase complex (also known as the alpha DNA polymerase-primase complex) consisting of four subunits: the catalytic subunit POLA1, the regulatory subunit POLA2, and the primase complex subunits PRIM1 and PRIM2 respectively. Within the complex, POLA1 directly interacts with PRIM2.</text>
</comment>
<dbReference type="CDD" id="cd07322">
    <property type="entry name" value="PriL_PriS_Eukaryotic"/>
    <property type="match status" value="1"/>
</dbReference>
<comment type="similarity">
    <text evidence="2">Belongs to the eukaryotic-type primase large subunit family.</text>
</comment>
<dbReference type="Pfam" id="PF26466">
    <property type="entry name" value="DNA_primase_lrg_N"/>
    <property type="match status" value="1"/>
</dbReference>
<evidence type="ECO:0000256" key="4">
    <source>
        <dbReference type="ARBA" id="ARBA00022485"/>
    </source>
</evidence>
<keyword evidence="15" id="KW-1185">Reference proteome</keyword>
<evidence type="ECO:0000256" key="8">
    <source>
        <dbReference type="ARBA" id="ARBA00023004"/>
    </source>
</evidence>
<keyword evidence="5" id="KW-0639">Primosome</keyword>
<dbReference type="PANTHER" id="PTHR10537">
    <property type="entry name" value="DNA PRIMASE LARGE SUBUNIT"/>
    <property type="match status" value="1"/>
</dbReference>
<dbReference type="Gene3D" id="1.20.930.80">
    <property type="match status" value="1"/>
</dbReference>
<name>A0AAV1MX49_SCOSC</name>
<evidence type="ECO:0000256" key="7">
    <source>
        <dbReference type="ARBA" id="ARBA00022723"/>
    </source>
</evidence>
<dbReference type="GO" id="GO:0051539">
    <property type="term" value="F:4 iron, 4 sulfur cluster binding"/>
    <property type="evidence" value="ECO:0007669"/>
    <property type="project" value="UniProtKB-KW"/>
</dbReference>
<evidence type="ECO:0000256" key="3">
    <source>
        <dbReference type="ARBA" id="ARBA00019038"/>
    </source>
</evidence>
<reference evidence="14 15" key="1">
    <citation type="submission" date="2024-01" db="EMBL/GenBank/DDBJ databases">
        <authorList>
            <person name="Alioto T."/>
            <person name="Alioto T."/>
            <person name="Gomez Garrido J."/>
        </authorList>
    </citation>
    <scope>NUCLEOTIDE SEQUENCE [LARGE SCALE GENOMIC DNA]</scope>
</reference>
<keyword evidence="8" id="KW-0408">Iron</keyword>
<dbReference type="GO" id="GO:0005658">
    <property type="term" value="C:alpha DNA polymerase:primase complex"/>
    <property type="evidence" value="ECO:0007669"/>
    <property type="project" value="TreeGrafter"/>
</dbReference>
<keyword evidence="6" id="KW-0235">DNA replication</keyword>
<accession>A0AAV1MX49</accession>
<evidence type="ECO:0000256" key="10">
    <source>
        <dbReference type="ARBA" id="ARBA00023125"/>
    </source>
</evidence>
<evidence type="ECO:0000256" key="9">
    <source>
        <dbReference type="ARBA" id="ARBA00023014"/>
    </source>
</evidence>
<sequence>MQFGSRRKKLNTDIQTELYGHPLQFYGQPPLENISLTEFETFAVERLKLLKTIENLGVSYVKQSEQYSQKLQSEIKNLNFPYRPEADDRKIQTGPTEYEKRRKDHISHFILRLAYCQTEDLRRWFIQQEVDLFRYRFNHLHPTQKLEFLHKNSLQYDTVSAEEKVILKDKLVNSSYAVSGITVEGQDFYKVPFQDALDLVRTRKVYLKAGYVYIPHQDIVTIVLNDFRTRLSKALALTARSLPAVHSDERLQPLLNHLSHAYVGQDYSIQKNVGKISLEQIDSLSVKSFPLCMRQLHQSLRENHHLRHGGRMQYGLFLKGIGLSLEQAMQFWRSEFVKGKVDADKLEHSSSPESCSTLCLVLFYWR</sequence>
<organism evidence="14 15">
    <name type="scientific">Scomber scombrus</name>
    <name type="common">Atlantic mackerel</name>
    <name type="synonym">Scomber vernalis</name>
    <dbReference type="NCBI Taxonomy" id="13677"/>
    <lineage>
        <taxon>Eukaryota</taxon>
        <taxon>Metazoa</taxon>
        <taxon>Chordata</taxon>
        <taxon>Craniata</taxon>
        <taxon>Vertebrata</taxon>
        <taxon>Euteleostomi</taxon>
        <taxon>Actinopterygii</taxon>
        <taxon>Neopterygii</taxon>
        <taxon>Teleostei</taxon>
        <taxon>Neoteleostei</taxon>
        <taxon>Acanthomorphata</taxon>
        <taxon>Pelagiaria</taxon>
        <taxon>Scombriformes</taxon>
        <taxon>Scombridae</taxon>
        <taxon>Scomber</taxon>
    </lineage>
</organism>
<dbReference type="InterPro" id="IPR016558">
    <property type="entry name" value="DNA_primase_lsu_euk"/>
</dbReference>
<keyword evidence="7" id="KW-0479">Metal-binding</keyword>
<dbReference type="Proteomes" id="UP001314229">
    <property type="component" value="Unassembled WGS sequence"/>
</dbReference>
<dbReference type="InterPro" id="IPR007238">
    <property type="entry name" value="DNA_primase_lsu_euk/arc"/>
</dbReference>
<gene>
    <name evidence="14" type="ORF">FSCOSCO3_A013525</name>
</gene>
<dbReference type="Pfam" id="PF04104">
    <property type="entry name" value="DNA_primase_lrg"/>
    <property type="match status" value="1"/>
</dbReference>
<evidence type="ECO:0000256" key="6">
    <source>
        <dbReference type="ARBA" id="ARBA00022705"/>
    </source>
</evidence>
<dbReference type="EMBL" id="CAWUFR010000007">
    <property type="protein sequence ID" value="CAK6951630.1"/>
    <property type="molecule type" value="Genomic_DNA"/>
</dbReference>
<evidence type="ECO:0000259" key="13">
    <source>
        <dbReference type="Pfam" id="PF04104"/>
    </source>
</evidence>
<evidence type="ECO:0000256" key="12">
    <source>
        <dbReference type="ARBA" id="ARBA00080636"/>
    </source>
</evidence>
<comment type="cofactor">
    <cofactor evidence="1">
        <name>[4Fe-4S] cluster</name>
        <dbReference type="ChEBI" id="CHEBI:49883"/>
    </cofactor>
</comment>
<keyword evidence="9" id="KW-0411">Iron-sulfur</keyword>
<keyword evidence="4" id="KW-0004">4Fe-4S</keyword>
<evidence type="ECO:0000313" key="15">
    <source>
        <dbReference type="Proteomes" id="UP001314229"/>
    </source>
</evidence>
<feature type="domain" description="DNA primase large subunit C-terminal" evidence="13">
    <location>
        <begin position="283"/>
        <end position="346"/>
    </location>
</feature>
<dbReference type="AlphaFoldDB" id="A0AAV1MX49"/>
<dbReference type="PANTHER" id="PTHR10537:SF3">
    <property type="entry name" value="DNA PRIMASE LARGE SUBUNIT"/>
    <property type="match status" value="1"/>
</dbReference>
<protein>
    <recommendedName>
        <fullName evidence="3">DNA primase large subunit</fullName>
    </recommendedName>
    <alternativeName>
        <fullName evidence="12">DNA primase 58 kDa subunit</fullName>
    </alternativeName>
</protein>
<dbReference type="GO" id="GO:0046872">
    <property type="term" value="F:metal ion binding"/>
    <property type="evidence" value="ECO:0007669"/>
    <property type="project" value="UniProtKB-KW"/>
</dbReference>
<dbReference type="GO" id="GO:0006269">
    <property type="term" value="P:DNA replication, synthesis of primer"/>
    <property type="evidence" value="ECO:0007669"/>
    <property type="project" value="UniProtKB-KW"/>
</dbReference>